<dbReference type="InterPro" id="IPR051603">
    <property type="entry name" value="Zinc-ADH_QOR/CCCR"/>
</dbReference>
<dbReference type="CDD" id="cd08252">
    <property type="entry name" value="AL_MDR"/>
    <property type="match status" value="1"/>
</dbReference>
<dbReference type="RefSeq" id="WP_058021469.1">
    <property type="nucleotide sequence ID" value="NZ_CP013189.1"/>
</dbReference>
<evidence type="ECO:0000313" key="5">
    <source>
        <dbReference type="Proteomes" id="UP000065641"/>
    </source>
</evidence>
<dbReference type="SMART" id="SM00829">
    <property type="entry name" value="PKS_ER"/>
    <property type="match status" value="1"/>
</dbReference>
<dbReference type="SUPFAM" id="SSF50129">
    <property type="entry name" value="GroES-like"/>
    <property type="match status" value="1"/>
</dbReference>
<dbReference type="PANTHER" id="PTHR44154">
    <property type="entry name" value="QUINONE OXIDOREDUCTASE"/>
    <property type="match status" value="1"/>
</dbReference>
<evidence type="ECO:0000313" key="4">
    <source>
        <dbReference type="EMBL" id="ALO45982.1"/>
    </source>
</evidence>
<dbReference type="AlphaFoldDB" id="A0A0S2KCZ6"/>
<keyword evidence="1" id="KW-0521">NADP</keyword>
<dbReference type="GO" id="GO:0008270">
    <property type="term" value="F:zinc ion binding"/>
    <property type="evidence" value="ECO:0007669"/>
    <property type="project" value="InterPro"/>
</dbReference>
<evidence type="ECO:0000256" key="1">
    <source>
        <dbReference type="ARBA" id="ARBA00022857"/>
    </source>
</evidence>
<dbReference type="EMBL" id="CP013189">
    <property type="protein sequence ID" value="ALO45982.1"/>
    <property type="molecule type" value="Genomic_DNA"/>
</dbReference>
<sequence length="334" mass="36078">MLAIAYTGSGPLRWVDADVPEPGDHDVLVEVKAIAVNPVDTKIRGRVKPPEDQPKILGWDAVGIVVATGPSVTLFNPGDRIWYAGDVSRAGCNAQYQCIDERICAIAPESLSDADAAAMPLTTITAWEMLFDRLQLPMGAEGAEHNLLVVGAGGGVGSMLVQLASKLSSATVIGTASRPESRQWVESLGAHHVIDHTQPLKEQLAALGIPDVTLVASVNRTDQHYAALCELMRPQGRLALIDDPVQPLDIKLMKQKSLSLHWEFMFTRPLFQTRDILAQHHLLTQVARLVDQGTLKTTTGANFGLISPESLEQAHQAMKTEHTTGKVVLEGFAV</sequence>
<proteinExistence type="inferred from homology"/>
<keyword evidence="2" id="KW-0862">Zinc</keyword>
<dbReference type="PANTHER" id="PTHR44154:SF1">
    <property type="entry name" value="QUINONE OXIDOREDUCTASE"/>
    <property type="match status" value="1"/>
</dbReference>
<dbReference type="InterPro" id="IPR014182">
    <property type="entry name" value="ADH_Zn_typ-1"/>
</dbReference>
<evidence type="ECO:0000259" key="3">
    <source>
        <dbReference type="SMART" id="SM00829"/>
    </source>
</evidence>
<dbReference type="KEGG" id="pspi:PS2015_1325"/>
<protein>
    <recommendedName>
        <fullName evidence="2">Zinc-type alcohol dehydrogenase-like protein</fullName>
    </recommendedName>
</protein>
<comment type="similarity">
    <text evidence="2">Belongs to the zinc-containing alcohol dehydrogenase family. Quinone oxidoreductase subfamily.</text>
</comment>
<gene>
    <name evidence="4" type="ORF">PS2015_1325</name>
</gene>
<dbReference type="Gene3D" id="3.40.50.720">
    <property type="entry name" value="NAD(P)-binding Rossmann-like Domain"/>
    <property type="match status" value="1"/>
</dbReference>
<feature type="domain" description="Enoyl reductase (ER)" evidence="3">
    <location>
        <begin position="8"/>
        <end position="329"/>
    </location>
</feature>
<reference evidence="4 5" key="1">
    <citation type="submission" date="2015-11" db="EMBL/GenBank/DDBJ databases">
        <authorList>
            <person name="Zhang Y."/>
            <person name="Guo Z."/>
        </authorList>
    </citation>
    <scope>NUCLEOTIDE SEQUENCE [LARGE SCALE GENOMIC DNA]</scope>
    <source>
        <strain evidence="4 5">KCTC 32221</strain>
    </source>
</reference>
<accession>A0A0S2KCZ6</accession>
<keyword evidence="5" id="KW-1185">Reference proteome</keyword>
<dbReference type="OrthoDB" id="9785812at2"/>
<dbReference type="GO" id="GO:0016491">
    <property type="term" value="F:oxidoreductase activity"/>
    <property type="evidence" value="ECO:0007669"/>
    <property type="project" value="UniProtKB-KW"/>
</dbReference>
<name>A0A0S2KCZ6_9GAMM</name>
<dbReference type="PATRIC" id="fig|1249552.3.peg.1329"/>
<dbReference type="InterPro" id="IPR020843">
    <property type="entry name" value="ER"/>
</dbReference>
<dbReference type="InterPro" id="IPR036291">
    <property type="entry name" value="NAD(P)-bd_dom_sf"/>
</dbReference>
<dbReference type="Gene3D" id="3.90.180.10">
    <property type="entry name" value="Medium-chain alcohol dehydrogenases, catalytic domain"/>
    <property type="match status" value="1"/>
</dbReference>
<dbReference type="SUPFAM" id="SSF51735">
    <property type="entry name" value="NAD(P)-binding Rossmann-fold domains"/>
    <property type="match status" value="1"/>
</dbReference>
<keyword evidence="2" id="KW-0560">Oxidoreductase</keyword>
<dbReference type="STRING" id="1249552.PS2015_1325"/>
<keyword evidence="2" id="KW-0479">Metal-binding</keyword>
<dbReference type="InterPro" id="IPR013154">
    <property type="entry name" value="ADH-like_N"/>
</dbReference>
<dbReference type="InterPro" id="IPR011032">
    <property type="entry name" value="GroES-like_sf"/>
</dbReference>
<organism evidence="4 5">
    <name type="scientific">Pseudohongiella spirulinae</name>
    <dbReference type="NCBI Taxonomy" id="1249552"/>
    <lineage>
        <taxon>Bacteria</taxon>
        <taxon>Pseudomonadati</taxon>
        <taxon>Pseudomonadota</taxon>
        <taxon>Gammaproteobacteria</taxon>
        <taxon>Pseudomonadales</taxon>
        <taxon>Pseudohongiellaceae</taxon>
        <taxon>Pseudohongiella</taxon>
    </lineage>
</organism>
<evidence type="ECO:0000256" key="2">
    <source>
        <dbReference type="RuleBase" id="RU364000"/>
    </source>
</evidence>
<dbReference type="NCBIfam" id="TIGR02817">
    <property type="entry name" value="adh_fam_1"/>
    <property type="match status" value="1"/>
</dbReference>
<dbReference type="Pfam" id="PF08240">
    <property type="entry name" value="ADH_N"/>
    <property type="match status" value="1"/>
</dbReference>
<dbReference type="Pfam" id="PF13602">
    <property type="entry name" value="ADH_zinc_N_2"/>
    <property type="match status" value="1"/>
</dbReference>
<dbReference type="Proteomes" id="UP000065641">
    <property type="component" value="Chromosome"/>
</dbReference>